<dbReference type="AlphaFoldDB" id="A0A9N8VMG9"/>
<dbReference type="OrthoDB" id="2444836at2759"/>
<feature type="region of interest" description="Disordered" evidence="1">
    <location>
        <begin position="1"/>
        <end position="78"/>
    </location>
</feature>
<sequence>MSKPASVTSTQHQPTHSGESEQLKVEHEHAEKMIITIEDEFDEYNEEEDEDYQEGQEELVEEDESEESDVDSEDTRIDPEEVQELIRTAVAPLPNLFKEQLLDPTVTILRDGKKIASPMKNTQDIDQITEQFKAMLTNNR</sequence>
<reference evidence="2" key="1">
    <citation type="submission" date="2021-06" db="EMBL/GenBank/DDBJ databases">
        <authorList>
            <person name="Kallberg Y."/>
            <person name="Tangrot J."/>
            <person name="Rosling A."/>
        </authorList>
    </citation>
    <scope>NUCLEOTIDE SEQUENCE</scope>
    <source>
        <strain evidence="2">FL130A</strain>
    </source>
</reference>
<proteinExistence type="predicted"/>
<dbReference type="EMBL" id="CAJVPS010000165">
    <property type="protein sequence ID" value="CAG8460011.1"/>
    <property type="molecule type" value="Genomic_DNA"/>
</dbReference>
<keyword evidence="3" id="KW-1185">Reference proteome</keyword>
<feature type="compositionally biased region" description="Basic and acidic residues" evidence="1">
    <location>
        <begin position="18"/>
        <end position="32"/>
    </location>
</feature>
<comment type="caution">
    <text evidence="2">The sequence shown here is derived from an EMBL/GenBank/DDBJ whole genome shotgun (WGS) entry which is preliminary data.</text>
</comment>
<name>A0A9N8VMG9_9GLOM</name>
<evidence type="ECO:0000313" key="2">
    <source>
        <dbReference type="EMBL" id="CAG8460011.1"/>
    </source>
</evidence>
<feature type="compositionally biased region" description="Acidic residues" evidence="1">
    <location>
        <begin position="37"/>
        <end position="72"/>
    </location>
</feature>
<protein>
    <submittedName>
        <fullName evidence="2">14477_t:CDS:1</fullName>
    </submittedName>
</protein>
<dbReference type="Proteomes" id="UP000789508">
    <property type="component" value="Unassembled WGS sequence"/>
</dbReference>
<gene>
    <name evidence="2" type="ORF">ALEPTO_LOCUS1486</name>
</gene>
<evidence type="ECO:0000313" key="3">
    <source>
        <dbReference type="Proteomes" id="UP000789508"/>
    </source>
</evidence>
<accession>A0A9N8VMG9</accession>
<evidence type="ECO:0000256" key="1">
    <source>
        <dbReference type="SAM" id="MobiDB-lite"/>
    </source>
</evidence>
<feature type="compositionally biased region" description="Polar residues" evidence="1">
    <location>
        <begin position="1"/>
        <end position="17"/>
    </location>
</feature>
<organism evidence="2 3">
    <name type="scientific">Ambispora leptoticha</name>
    <dbReference type="NCBI Taxonomy" id="144679"/>
    <lineage>
        <taxon>Eukaryota</taxon>
        <taxon>Fungi</taxon>
        <taxon>Fungi incertae sedis</taxon>
        <taxon>Mucoromycota</taxon>
        <taxon>Glomeromycotina</taxon>
        <taxon>Glomeromycetes</taxon>
        <taxon>Archaeosporales</taxon>
        <taxon>Ambisporaceae</taxon>
        <taxon>Ambispora</taxon>
    </lineage>
</organism>